<organism evidence="4 5">
    <name type="scientific">Digitaria exilis</name>
    <dbReference type="NCBI Taxonomy" id="1010633"/>
    <lineage>
        <taxon>Eukaryota</taxon>
        <taxon>Viridiplantae</taxon>
        <taxon>Streptophyta</taxon>
        <taxon>Embryophyta</taxon>
        <taxon>Tracheophyta</taxon>
        <taxon>Spermatophyta</taxon>
        <taxon>Magnoliopsida</taxon>
        <taxon>Liliopsida</taxon>
        <taxon>Poales</taxon>
        <taxon>Poaceae</taxon>
        <taxon>PACMAD clade</taxon>
        <taxon>Panicoideae</taxon>
        <taxon>Panicodae</taxon>
        <taxon>Paniceae</taxon>
        <taxon>Anthephorinae</taxon>
        <taxon>Digitaria</taxon>
    </lineage>
</organism>
<protein>
    <recommendedName>
        <fullName evidence="3">Exportin-5 C-terminal domain-containing protein</fullName>
    </recommendedName>
</protein>
<dbReference type="Gene3D" id="1.25.10.10">
    <property type="entry name" value="Leucine-rich Repeat Variant"/>
    <property type="match status" value="1"/>
</dbReference>
<dbReference type="PANTHER" id="PTHR11223">
    <property type="entry name" value="EXPORTIN 1/5"/>
    <property type="match status" value="1"/>
</dbReference>
<dbReference type="Pfam" id="PF19273">
    <property type="entry name" value="Exportin-5"/>
    <property type="match status" value="2"/>
</dbReference>
<dbReference type="PANTHER" id="PTHR11223:SF6">
    <property type="entry name" value="EXPORTIN-5 C-TERMINAL DOMAIN-CONTAINING PROTEIN"/>
    <property type="match status" value="1"/>
</dbReference>
<dbReference type="GO" id="GO:0000056">
    <property type="term" value="P:ribosomal small subunit export from nucleus"/>
    <property type="evidence" value="ECO:0007669"/>
    <property type="project" value="TreeGrafter"/>
</dbReference>
<keyword evidence="2" id="KW-0812">Transmembrane</keyword>
<dbReference type="GO" id="GO:0005049">
    <property type="term" value="F:nuclear export signal receptor activity"/>
    <property type="evidence" value="ECO:0007669"/>
    <property type="project" value="InterPro"/>
</dbReference>
<dbReference type="GO" id="GO:0005634">
    <property type="term" value="C:nucleus"/>
    <property type="evidence" value="ECO:0007669"/>
    <property type="project" value="TreeGrafter"/>
</dbReference>
<dbReference type="AlphaFoldDB" id="A0A835ES65"/>
<feature type="domain" description="Exportin-5 C-terminal" evidence="3">
    <location>
        <begin position="397"/>
        <end position="555"/>
    </location>
</feature>
<dbReference type="InterPro" id="IPR011989">
    <property type="entry name" value="ARM-like"/>
</dbReference>
<name>A0A835ES65_9POAL</name>
<evidence type="ECO:0000313" key="4">
    <source>
        <dbReference type="EMBL" id="KAF8712053.1"/>
    </source>
</evidence>
<proteinExistence type="predicted"/>
<feature type="transmembrane region" description="Helical" evidence="2">
    <location>
        <begin position="145"/>
        <end position="169"/>
    </location>
</feature>
<evidence type="ECO:0000256" key="1">
    <source>
        <dbReference type="SAM" id="MobiDB-lite"/>
    </source>
</evidence>
<evidence type="ECO:0000256" key="2">
    <source>
        <dbReference type="SAM" id="Phobius"/>
    </source>
</evidence>
<reference evidence="4" key="1">
    <citation type="submission" date="2020-07" db="EMBL/GenBank/DDBJ databases">
        <title>Genome sequence and genetic diversity analysis of an under-domesticated orphan crop, white fonio (Digitaria exilis).</title>
        <authorList>
            <person name="Bennetzen J.L."/>
            <person name="Chen S."/>
            <person name="Ma X."/>
            <person name="Wang X."/>
            <person name="Yssel A.E.J."/>
            <person name="Chaluvadi S.R."/>
            <person name="Johnson M."/>
            <person name="Gangashetty P."/>
            <person name="Hamidou F."/>
            <person name="Sanogo M.D."/>
            <person name="Zwaenepoel A."/>
            <person name="Wallace J."/>
            <person name="Van De Peer Y."/>
            <person name="Van Deynze A."/>
        </authorList>
    </citation>
    <scope>NUCLEOTIDE SEQUENCE</scope>
    <source>
        <tissue evidence="4">Leaves</tissue>
    </source>
</reference>
<dbReference type="OrthoDB" id="651267at2759"/>
<dbReference type="InterPro" id="IPR045478">
    <property type="entry name" value="Exportin-5_C"/>
</dbReference>
<feature type="compositionally biased region" description="Gly residues" evidence="1">
    <location>
        <begin position="59"/>
        <end position="73"/>
    </location>
</feature>
<accession>A0A835ES65</accession>
<feature type="region of interest" description="Disordered" evidence="1">
    <location>
        <begin position="31"/>
        <end position="73"/>
    </location>
</feature>
<dbReference type="GO" id="GO:0000055">
    <property type="term" value="P:ribosomal large subunit export from nucleus"/>
    <property type="evidence" value="ECO:0007669"/>
    <property type="project" value="TreeGrafter"/>
</dbReference>
<dbReference type="Proteomes" id="UP000636709">
    <property type="component" value="Unassembled WGS sequence"/>
</dbReference>
<dbReference type="GO" id="GO:0006611">
    <property type="term" value="P:protein export from nucleus"/>
    <property type="evidence" value="ECO:0007669"/>
    <property type="project" value="InterPro"/>
</dbReference>
<keyword evidence="2" id="KW-1133">Transmembrane helix</keyword>
<keyword evidence="5" id="KW-1185">Reference proteome</keyword>
<dbReference type="EMBL" id="JACEFO010001746">
    <property type="protein sequence ID" value="KAF8712053.1"/>
    <property type="molecule type" value="Genomic_DNA"/>
</dbReference>
<comment type="caution">
    <text evidence="4">The sequence shown here is derived from an EMBL/GenBank/DDBJ whole genome shotgun (WGS) entry which is preliminary data.</text>
</comment>
<evidence type="ECO:0000313" key="5">
    <source>
        <dbReference type="Proteomes" id="UP000636709"/>
    </source>
</evidence>
<dbReference type="InterPro" id="IPR045065">
    <property type="entry name" value="XPO1/5"/>
</dbReference>
<feature type="domain" description="Exportin-5 C-terminal" evidence="3">
    <location>
        <begin position="184"/>
        <end position="289"/>
    </location>
</feature>
<dbReference type="GO" id="GO:0005737">
    <property type="term" value="C:cytoplasm"/>
    <property type="evidence" value="ECO:0007669"/>
    <property type="project" value="TreeGrafter"/>
</dbReference>
<sequence>MQTQPHKRARYLRHRGVHEWGCVRPPPLGRKMHSWSSPVSRSPAKPKRSSGGAEDPEGHGWGEGSSVGARGEAGSGGGGAAFCSDKIPDNPHFNLTHLLKFRWVELHIEEWRSSFSDDAGSIAGLYDSTDILPSKSNVAALMTEVMSFLLFLLVLGFFLLVVSLISLSICRIDCGVEPDGSQFKMLKYYQHSKFALHFRSLPFWLMVLKESYVACDPGVVASAVNSSSMASTVKGNSGPFVFVSDNILTGIMDFSLKRILKKSAAITSEFLELWSDETHGKNGFVQYRSILVSSVAMVVSKLLDFVSLININCHDPSEMQNARLQICLFIIQICQAVDGTYLPSDIKGLFSATNVTVEDVLCFGAINRTSYSVEQKDGATEDIRLLLESDNQPKIDETGFLKNAGTWLNEIRDTGYKVIGLCASFDGAFNGLLDLSYIMNILMENLRAMEFNHLGKLILLVIIPLVEHCPIEYWDEWMVQLLEPVFSYCEDIFFDAWFTFLHGGWPQVPYYFGILNGPDKMVIQFEKAILLKFTRSICDLLEVLASQRLNSGLSLLPSQLMNSKKADFQDLKSISSSSLIGYENICIFSMISNLEWLKHFILNEMLPTGILLLSGVRCSLSELCSSLNSATEDVKSDIRCLCQHIYEIFIDNKVIVGERTGKNNNSGSFEGWLAKEVDDLCKRASCSVPEHFPKYSVWNWEFNEEFEKYLPAYMSMLAEVDAVDDCSKITYCDNLFEKLEPEFKSKYGINNDAHPYLRTMSCMRERKRPAVYNQNRTIWLSELLCRLITLKPYIKLEMSRPVSIYLFLQIFFDSILPYWEPQFHPLIREVVINIQLLQCSLCFLMMLYLYVSMLHIKLSSNFPESQGYTESNSFTSNFIAPNSSFQPLEPHPNDFMEHLQPYAQMYIKRKKEESGNEFVHEVVKDSKYSKFAKLDHDLIKISFERRVKIVAWDSEISSYSRCLKFLLENKEV</sequence>
<gene>
    <name evidence="4" type="ORF">HU200_028885</name>
</gene>
<evidence type="ECO:0000259" key="3">
    <source>
        <dbReference type="Pfam" id="PF19273"/>
    </source>
</evidence>
<keyword evidence="2" id="KW-0472">Membrane</keyword>